<keyword evidence="2" id="KW-1185">Reference proteome</keyword>
<evidence type="ECO:0000313" key="2">
    <source>
        <dbReference type="Proteomes" id="UP000184520"/>
    </source>
</evidence>
<name>A0A1M5EZZ5_9ALTE</name>
<reference evidence="2" key="1">
    <citation type="submission" date="2016-11" db="EMBL/GenBank/DDBJ databases">
        <authorList>
            <person name="Varghese N."/>
            <person name="Submissions S."/>
        </authorList>
    </citation>
    <scope>NUCLEOTIDE SEQUENCE [LARGE SCALE GENOMIC DNA]</scope>
    <source>
        <strain evidence="2">CGMCC 1.8995</strain>
    </source>
</reference>
<organism evidence="1 2">
    <name type="scientific">Marisediminitalea aggregata</name>
    <dbReference type="NCBI Taxonomy" id="634436"/>
    <lineage>
        <taxon>Bacteria</taxon>
        <taxon>Pseudomonadati</taxon>
        <taxon>Pseudomonadota</taxon>
        <taxon>Gammaproteobacteria</taxon>
        <taxon>Alteromonadales</taxon>
        <taxon>Alteromonadaceae</taxon>
        <taxon>Marisediminitalea</taxon>
    </lineage>
</organism>
<sequence length="240" mass="27612">MTNAVVLNNVTHKDLRVVRRHSPALNEPLNMTLALPFEFRSLQHEYPLVFIRNDTTHTYQAVALLGFEQQENLYLNDQGWDASYIPLMIERQPFLIGMQPAADNSAAHPVLLIDMDSPKVSEHDGEPLFLPHGGHSEYLQQVTDILATIRERESETQVFYDLLARYELLEPFFLDVTLDNQTKHRLTGYYTINEERLSTLPKEAIAELHQQNVLPLLYYVLASHSNFRSLIDRKQAASRG</sequence>
<accession>A0A1M5EZZ5</accession>
<dbReference type="RefSeq" id="WP_073317604.1">
    <property type="nucleotide sequence ID" value="NZ_FQWD01000001.1"/>
</dbReference>
<dbReference type="EMBL" id="FQWD01000001">
    <property type="protein sequence ID" value="SHF84853.1"/>
    <property type="molecule type" value="Genomic_DNA"/>
</dbReference>
<gene>
    <name evidence="1" type="ORF">SAMN05216361_0621</name>
</gene>
<protein>
    <submittedName>
        <fullName evidence="1">SapC protein</fullName>
    </submittedName>
</protein>
<dbReference type="STRING" id="634436.SAMN05216361_0621"/>
<evidence type="ECO:0000313" key="1">
    <source>
        <dbReference type="EMBL" id="SHF84853.1"/>
    </source>
</evidence>
<dbReference type="AlphaFoldDB" id="A0A1M5EZZ5"/>
<dbReference type="InterPro" id="IPR010836">
    <property type="entry name" value="SapC"/>
</dbReference>
<dbReference type="Pfam" id="PF07277">
    <property type="entry name" value="SapC"/>
    <property type="match status" value="1"/>
</dbReference>
<dbReference type="OrthoDB" id="8888710at2"/>
<proteinExistence type="predicted"/>
<dbReference type="Proteomes" id="UP000184520">
    <property type="component" value="Unassembled WGS sequence"/>
</dbReference>